<dbReference type="AlphaFoldDB" id="A0A4U8YTZ6"/>
<keyword evidence="3" id="KW-1185">Reference proteome</keyword>
<dbReference type="InterPro" id="IPR007487">
    <property type="entry name" value="ABC_transpt-TYRBP-like"/>
</dbReference>
<dbReference type="PANTHER" id="PTHR35271">
    <property type="entry name" value="ABC TRANSPORTER, SUBSTRATE-BINDING LIPOPROTEIN-RELATED"/>
    <property type="match status" value="1"/>
</dbReference>
<dbReference type="Gene3D" id="3.40.50.2300">
    <property type="match status" value="2"/>
</dbReference>
<dbReference type="Proteomes" id="UP000507962">
    <property type="component" value="Unassembled WGS sequence"/>
</dbReference>
<sequence length="352" mass="39972">MMRIKSLFYALVATLCLTAWATASTHSKRVLILQSYHAEYPWVRDVSQGIQEALEEERFIQGHNMDLTTFYMDTKRHTDNDWKQQQSQKAMALINRLEPDVIIASDDNALRYVVTQLTDTHWPIVFTGINADPTEYECIDSLMDPGHNVTGCMERERFKGSMRLLKRVLPDASRIAVISDNGPTSRPILERITAQANEAHVTVAGIKAATTFHEWQHFVRDMQENADALVVLTYHVVKDDRGNEIAPEKVLRWTLENNRLPEVGFWKWAVEDGLLLSEAISGFQQGYHAGTLAAYILEGQPPNEFAVTTPRRGERCINLGRAKSLGLTIPEDLQTFTTLFATQRVLKSEEKN</sequence>
<name>A0A4U8YTZ6_9BACT</name>
<accession>A0A4U8YTZ6</accession>
<protein>
    <submittedName>
        <fullName evidence="2">Abc transporter substrate-binding protein</fullName>
    </submittedName>
</protein>
<evidence type="ECO:0000256" key="1">
    <source>
        <dbReference type="SAM" id="SignalP"/>
    </source>
</evidence>
<evidence type="ECO:0000313" key="2">
    <source>
        <dbReference type="EMBL" id="VFQ44803.1"/>
    </source>
</evidence>
<gene>
    <name evidence="2" type="ORF">MSL71_24600</name>
</gene>
<feature type="signal peptide" evidence="1">
    <location>
        <begin position="1"/>
        <end position="21"/>
    </location>
</feature>
<evidence type="ECO:0000313" key="3">
    <source>
        <dbReference type="Proteomes" id="UP000507962"/>
    </source>
</evidence>
<dbReference type="EMBL" id="CAADHO010000004">
    <property type="protein sequence ID" value="VFQ44803.1"/>
    <property type="molecule type" value="Genomic_DNA"/>
</dbReference>
<keyword evidence="1" id="KW-0732">Signal</keyword>
<proteinExistence type="predicted"/>
<dbReference type="PANTHER" id="PTHR35271:SF1">
    <property type="entry name" value="ABC TRANSPORTER, SUBSTRATE-BINDING LIPOPROTEIN"/>
    <property type="match status" value="1"/>
</dbReference>
<reference evidence="2 3" key="1">
    <citation type="submission" date="2019-03" db="EMBL/GenBank/DDBJ databases">
        <authorList>
            <person name="Nijsse B."/>
        </authorList>
    </citation>
    <scope>NUCLEOTIDE SEQUENCE [LARGE SCALE GENOMIC DNA]</scope>
    <source>
        <strain evidence="2">Desulfoluna butyratoxydans MSL71</strain>
    </source>
</reference>
<feature type="chain" id="PRO_5020728335" evidence="1">
    <location>
        <begin position="22"/>
        <end position="352"/>
    </location>
</feature>
<organism evidence="2 3">
    <name type="scientific">Desulfoluna butyratoxydans</name>
    <dbReference type="NCBI Taxonomy" id="231438"/>
    <lineage>
        <taxon>Bacteria</taxon>
        <taxon>Pseudomonadati</taxon>
        <taxon>Thermodesulfobacteriota</taxon>
        <taxon>Desulfobacteria</taxon>
        <taxon>Desulfobacterales</taxon>
        <taxon>Desulfolunaceae</taxon>
        <taxon>Desulfoluna</taxon>
    </lineage>
</organism>
<dbReference type="RefSeq" id="WP_180140723.1">
    <property type="nucleotide sequence ID" value="NZ_CAADHO010000004.1"/>
</dbReference>
<dbReference type="Pfam" id="PF04392">
    <property type="entry name" value="ABC_sub_bind"/>
    <property type="match status" value="1"/>
</dbReference>